<dbReference type="EMBL" id="JAOPJF010000020">
    <property type="protein sequence ID" value="KAK1146092.1"/>
    <property type="molecule type" value="Genomic_DNA"/>
</dbReference>
<organism evidence="1 2">
    <name type="scientific">Aspergillus melleus</name>
    <dbReference type="NCBI Taxonomy" id="138277"/>
    <lineage>
        <taxon>Eukaryota</taxon>
        <taxon>Fungi</taxon>
        <taxon>Dikarya</taxon>
        <taxon>Ascomycota</taxon>
        <taxon>Pezizomycotina</taxon>
        <taxon>Eurotiomycetes</taxon>
        <taxon>Eurotiomycetidae</taxon>
        <taxon>Eurotiales</taxon>
        <taxon>Aspergillaceae</taxon>
        <taxon>Aspergillus</taxon>
        <taxon>Aspergillus subgen. Circumdati</taxon>
    </lineage>
</organism>
<proteinExistence type="predicted"/>
<evidence type="ECO:0000313" key="1">
    <source>
        <dbReference type="EMBL" id="KAK1146092.1"/>
    </source>
</evidence>
<comment type="caution">
    <text evidence="1">The sequence shown here is derived from an EMBL/GenBank/DDBJ whole genome shotgun (WGS) entry which is preliminary data.</text>
</comment>
<evidence type="ECO:0000313" key="2">
    <source>
        <dbReference type="Proteomes" id="UP001177260"/>
    </source>
</evidence>
<sequence>MQYLQSDKPACGSFLDLAPYRDVIGLFASPEVLSRLLLDAVDPTIRALQNLTITRARLDEARATQIEGSQSWGQNSGYLDYVTDCRTPDYWRSYVGQSHNTPERITQHIREIRSGASHTLHYFVIKSGGGHRVANFMKLWTLVLPENFDPIIEDVLTNLLEMAMARSF</sequence>
<keyword evidence="2" id="KW-1185">Reference proteome</keyword>
<reference evidence="1 2" key="1">
    <citation type="journal article" date="2023" name="ACS Omega">
        <title>Identification of the Neoaspergillic Acid Biosynthesis Gene Cluster by Establishing an In Vitro CRISPR-Ribonucleoprotein Genetic System in Aspergillus melleus.</title>
        <authorList>
            <person name="Yuan B."/>
            <person name="Grau M.F."/>
            <person name="Murata R.M."/>
            <person name="Torok T."/>
            <person name="Venkateswaran K."/>
            <person name="Stajich J.E."/>
            <person name="Wang C.C.C."/>
        </authorList>
    </citation>
    <scope>NUCLEOTIDE SEQUENCE [LARGE SCALE GENOMIC DNA]</scope>
    <source>
        <strain evidence="1 2">IMV 1140</strain>
    </source>
</reference>
<protein>
    <submittedName>
        <fullName evidence="1">Uncharacterized protein</fullName>
    </submittedName>
</protein>
<accession>A0ACC3B6G5</accession>
<name>A0ACC3B6G5_9EURO</name>
<dbReference type="Proteomes" id="UP001177260">
    <property type="component" value="Unassembled WGS sequence"/>
</dbReference>
<gene>
    <name evidence="1" type="ORF">N8T08_003740</name>
</gene>